<organism evidence="3 4">
    <name type="scientific">Barnesiella viscericola DSM 18177</name>
    <dbReference type="NCBI Taxonomy" id="880074"/>
    <lineage>
        <taxon>Bacteria</taxon>
        <taxon>Pseudomonadati</taxon>
        <taxon>Bacteroidota</taxon>
        <taxon>Bacteroidia</taxon>
        <taxon>Bacteroidales</taxon>
        <taxon>Barnesiellaceae</taxon>
        <taxon>Barnesiella</taxon>
    </lineage>
</organism>
<keyword evidence="1" id="KW-0732">Signal</keyword>
<dbReference type="HOGENOM" id="CLU_098937_0_0_10"/>
<feature type="signal peptide" evidence="1">
    <location>
        <begin position="1"/>
        <end position="22"/>
    </location>
</feature>
<evidence type="ECO:0000259" key="2">
    <source>
        <dbReference type="Pfam" id="PF13568"/>
    </source>
</evidence>
<evidence type="ECO:0000313" key="4">
    <source>
        <dbReference type="Proteomes" id="UP000018901"/>
    </source>
</evidence>
<feature type="chain" id="PRO_5004788284" description="Outer membrane protein beta-barrel domain-containing protein" evidence="1">
    <location>
        <begin position="23"/>
        <end position="228"/>
    </location>
</feature>
<dbReference type="KEGG" id="bvs:BARVI_09780"/>
<dbReference type="SUPFAM" id="SSF56925">
    <property type="entry name" value="OMPA-like"/>
    <property type="match status" value="1"/>
</dbReference>
<feature type="domain" description="Outer membrane protein beta-barrel" evidence="2">
    <location>
        <begin position="19"/>
        <end position="195"/>
    </location>
</feature>
<dbReference type="AlphaFoldDB" id="W0EXI3"/>
<evidence type="ECO:0000313" key="3">
    <source>
        <dbReference type="EMBL" id="AHF13909.1"/>
    </source>
</evidence>
<dbReference type="Pfam" id="PF13568">
    <property type="entry name" value="OMP_b-brl_2"/>
    <property type="match status" value="1"/>
</dbReference>
<sequence length="228" mass="25477">MKRLVPAICIALSFALATQAQVKELNVSKRFNWGIRLGVNAPLVDIRHMSLDGTPVDESDSESSLGLTGSFIGRYNIKRHYIQLEVGMHQSHTRLYNPDHGLDKINTSAYAVDVPVLYGYNITKHGPFLMNLFAGPRVSYICNETSRINTSGNVSRNLVYNDKPNSFSFYAVGGLSTTIGHLYIDFRYAYCIRNSKDQSFNIGLDNTTGQVKLSRAINELSISIGYLW</sequence>
<dbReference type="InterPro" id="IPR025665">
    <property type="entry name" value="Beta-barrel_OMP_2"/>
</dbReference>
<dbReference type="EMBL" id="CP007034">
    <property type="protein sequence ID" value="AHF13909.1"/>
    <property type="molecule type" value="Genomic_DNA"/>
</dbReference>
<evidence type="ECO:0000256" key="1">
    <source>
        <dbReference type="SAM" id="SignalP"/>
    </source>
</evidence>
<protein>
    <recommendedName>
        <fullName evidence="2">Outer membrane protein beta-barrel domain-containing protein</fullName>
    </recommendedName>
</protein>
<dbReference type="GeneID" id="90529681"/>
<dbReference type="OrthoDB" id="1047099at2"/>
<dbReference type="STRING" id="880074.BARVI_09780"/>
<dbReference type="InterPro" id="IPR011250">
    <property type="entry name" value="OMP/PagP_B-barrel"/>
</dbReference>
<keyword evidence="4" id="KW-1185">Reference proteome</keyword>
<accession>W0EXI3</accession>
<proteinExistence type="predicted"/>
<dbReference type="RefSeq" id="WP_025279019.1">
    <property type="nucleotide sequence ID" value="NZ_CP007034.1"/>
</dbReference>
<reference evidence="3 4" key="1">
    <citation type="submission" date="2013-12" db="EMBL/GenBank/DDBJ databases">
        <authorList>
            <consortium name="DOE Joint Genome Institute"/>
            <person name="Eisen J."/>
            <person name="Huntemann M."/>
            <person name="Han J."/>
            <person name="Chen A."/>
            <person name="Kyrpides N."/>
            <person name="Mavromatis K."/>
            <person name="Markowitz V."/>
            <person name="Palaniappan K."/>
            <person name="Ivanova N."/>
            <person name="Schaumberg A."/>
            <person name="Pati A."/>
            <person name="Liolios K."/>
            <person name="Nordberg H.P."/>
            <person name="Cantor M.N."/>
            <person name="Hua S.X."/>
            <person name="Woyke T."/>
        </authorList>
    </citation>
    <scope>NUCLEOTIDE SEQUENCE [LARGE SCALE GENOMIC DNA]</scope>
    <source>
        <strain evidence="4">DSM 18177</strain>
    </source>
</reference>
<name>W0EXI3_9BACT</name>
<dbReference type="eggNOG" id="ENOG5031GH7">
    <property type="taxonomic scope" value="Bacteria"/>
</dbReference>
<dbReference type="Proteomes" id="UP000018901">
    <property type="component" value="Chromosome"/>
</dbReference>
<gene>
    <name evidence="3" type="ORF">BARVI_09780</name>
</gene>